<reference evidence="3" key="2">
    <citation type="submission" date="2020-10" db="UniProtKB">
        <authorList>
            <consortium name="WormBaseParasite"/>
        </authorList>
    </citation>
    <scope>IDENTIFICATION</scope>
</reference>
<accession>A0A7E4ZQX8</accession>
<keyword evidence="1" id="KW-0812">Transmembrane</keyword>
<evidence type="ECO:0000256" key="1">
    <source>
        <dbReference type="SAM" id="Phobius"/>
    </source>
</evidence>
<protein>
    <submittedName>
        <fullName evidence="3">Uncharacterized protein</fullName>
    </submittedName>
</protein>
<dbReference type="WBParaSite" id="Pan_g12124.t1">
    <property type="protein sequence ID" value="Pan_g12124.t1"/>
    <property type="gene ID" value="Pan_g12124"/>
</dbReference>
<keyword evidence="2" id="KW-1185">Reference proteome</keyword>
<name>A0A7E4ZQX8_PANRE</name>
<sequence length="167" mass="19543">MAFISCIKLYTLFYTFGLVVTADQDQGFSDPLYAFFASDDKETPAKRQNVFFPHRDYTDFLPSEIKQCILEKEVPKFSETNLALSMTLLTIQMLLALALIYSSLRMWYKILRLAIVQMRREREREILYPMKREHLTSRHFLPLEKDNMPKRRGAILVPAKTNAVRVG</sequence>
<proteinExistence type="predicted"/>
<dbReference type="Proteomes" id="UP000492821">
    <property type="component" value="Unassembled WGS sequence"/>
</dbReference>
<reference evidence="2" key="1">
    <citation type="journal article" date="2013" name="Genetics">
        <title>The draft genome and transcriptome of Panagrellus redivivus are shaped by the harsh demands of a free-living lifestyle.</title>
        <authorList>
            <person name="Srinivasan J."/>
            <person name="Dillman A.R."/>
            <person name="Macchietto M.G."/>
            <person name="Heikkinen L."/>
            <person name="Lakso M."/>
            <person name="Fracchia K.M."/>
            <person name="Antoshechkin I."/>
            <person name="Mortazavi A."/>
            <person name="Wong G."/>
            <person name="Sternberg P.W."/>
        </authorList>
    </citation>
    <scope>NUCLEOTIDE SEQUENCE [LARGE SCALE GENOMIC DNA]</scope>
    <source>
        <strain evidence="2">MT8872</strain>
    </source>
</reference>
<feature type="transmembrane region" description="Helical" evidence="1">
    <location>
        <begin position="82"/>
        <end position="104"/>
    </location>
</feature>
<keyword evidence="1" id="KW-0472">Membrane</keyword>
<evidence type="ECO:0000313" key="2">
    <source>
        <dbReference type="Proteomes" id="UP000492821"/>
    </source>
</evidence>
<keyword evidence="1" id="KW-1133">Transmembrane helix</keyword>
<organism evidence="2 3">
    <name type="scientific">Panagrellus redivivus</name>
    <name type="common">Microworm</name>
    <dbReference type="NCBI Taxonomy" id="6233"/>
    <lineage>
        <taxon>Eukaryota</taxon>
        <taxon>Metazoa</taxon>
        <taxon>Ecdysozoa</taxon>
        <taxon>Nematoda</taxon>
        <taxon>Chromadorea</taxon>
        <taxon>Rhabditida</taxon>
        <taxon>Tylenchina</taxon>
        <taxon>Panagrolaimomorpha</taxon>
        <taxon>Panagrolaimoidea</taxon>
        <taxon>Panagrolaimidae</taxon>
        <taxon>Panagrellus</taxon>
    </lineage>
</organism>
<dbReference type="AlphaFoldDB" id="A0A7E4ZQX8"/>
<evidence type="ECO:0000313" key="3">
    <source>
        <dbReference type="WBParaSite" id="Pan_g12124.t1"/>
    </source>
</evidence>